<feature type="compositionally biased region" description="Basic and acidic residues" evidence="1">
    <location>
        <begin position="34"/>
        <end position="54"/>
    </location>
</feature>
<accession>A0A1A7ZR07</accession>
<feature type="region of interest" description="Disordered" evidence="1">
    <location>
        <begin position="17"/>
        <end position="67"/>
    </location>
</feature>
<evidence type="ECO:0000256" key="1">
    <source>
        <dbReference type="SAM" id="MobiDB-lite"/>
    </source>
</evidence>
<reference evidence="2" key="1">
    <citation type="submission" date="2016-05" db="EMBL/GenBank/DDBJ databases">
        <authorList>
            <person name="Lavstsen T."/>
            <person name="Jespersen J.S."/>
        </authorList>
    </citation>
    <scope>NUCLEOTIDE SEQUENCE</scope>
    <source>
        <tissue evidence="2">Brain</tissue>
    </source>
</reference>
<feature type="non-terminal residue" evidence="2">
    <location>
        <position position="67"/>
    </location>
</feature>
<dbReference type="AlphaFoldDB" id="A0A1A7ZR07"/>
<reference evidence="2" key="2">
    <citation type="submission" date="2016-06" db="EMBL/GenBank/DDBJ databases">
        <title>The genome of a short-lived fish provides insights into sex chromosome evolution and the genetic control of aging.</title>
        <authorList>
            <person name="Reichwald K."/>
            <person name="Felder M."/>
            <person name="Petzold A."/>
            <person name="Koch P."/>
            <person name="Groth M."/>
            <person name="Platzer M."/>
        </authorList>
    </citation>
    <scope>NUCLEOTIDE SEQUENCE</scope>
    <source>
        <tissue evidence="2">Brain</tissue>
    </source>
</reference>
<organism evidence="2">
    <name type="scientific">Nothobranchius furzeri</name>
    <name type="common">Turquoise killifish</name>
    <dbReference type="NCBI Taxonomy" id="105023"/>
    <lineage>
        <taxon>Eukaryota</taxon>
        <taxon>Metazoa</taxon>
        <taxon>Chordata</taxon>
        <taxon>Craniata</taxon>
        <taxon>Vertebrata</taxon>
        <taxon>Euteleostomi</taxon>
        <taxon>Actinopterygii</taxon>
        <taxon>Neopterygii</taxon>
        <taxon>Teleostei</taxon>
        <taxon>Neoteleostei</taxon>
        <taxon>Acanthomorphata</taxon>
        <taxon>Ovalentaria</taxon>
        <taxon>Atherinomorphae</taxon>
        <taxon>Cyprinodontiformes</taxon>
        <taxon>Nothobranchiidae</taxon>
        <taxon>Nothobranchius</taxon>
    </lineage>
</organism>
<protein>
    <submittedName>
        <fullName evidence="2">Uncharacterized protein</fullName>
    </submittedName>
</protein>
<feature type="non-terminal residue" evidence="2">
    <location>
        <position position="1"/>
    </location>
</feature>
<gene>
    <name evidence="2" type="primary">CT583700.1</name>
</gene>
<evidence type="ECO:0000313" key="2">
    <source>
        <dbReference type="EMBL" id="SBP44863.1"/>
    </source>
</evidence>
<name>A0A1A7ZR07_NOTFU</name>
<dbReference type="EMBL" id="HADY01006378">
    <property type="protein sequence ID" value="SBP44863.1"/>
    <property type="molecule type" value="Transcribed_RNA"/>
</dbReference>
<sequence>EPYSKWPTVDFGRLPQIKRRLDIKGPSQGLDSSSSRESKDETKSLILKQEHDEVQITNPPIKVSQCQ</sequence>
<proteinExistence type="predicted"/>